<feature type="compositionally biased region" description="Polar residues" evidence="1">
    <location>
        <begin position="123"/>
        <end position="136"/>
    </location>
</feature>
<sequence>MEVYFHSPSIETNSVMAAATPTKPATITETSSTNEPAKLMKTSRSNRSAWKASLTRMIDSQRRIAPTTTNNEQHEPLKKQPITQMMKQRALYYLEKKPWTTIVADNSSSPVPEEEEAATATTSLDTSVTKHQQHGQQQLRNAMAWLGRSFQRLHTAQKSKDLLRAAFKRNKSLPALSHPTASSIAADNISVKEQKQHDDESTGRPAFDHERTITAHIESELKPGTRIIHCKVLQLINLSSNKTRHYQVDVRMNGVSQNMVHGTLSKSSKNSSCTAEPSSVFPIHVCSKDESDGPFELEFVVSKRHGNKSIIGRITSKSTVVGVGHISSHDMPHFNRAGTRHVRRCKLTNPNSIRGWDLDLTVELVCEQVSSTVPKHRAPWSYYTFASGLSDLAVDDDDDRECDAASLQTAQAHCTAGDYLTFYIHGRSFPTWERYWVVLKQDSLLLHDFSYGEQKGPAYEISLNAIERVARPTLDEQDRICLGRTHGIVLQVDPSCLPKDDVESPTVDEGKIFLYADNATHALYWRRSLAGHDHSDDTTHHSIHSRFLW</sequence>
<dbReference type="OrthoDB" id="2119658at2759"/>
<proteinExistence type="predicted"/>
<dbReference type="EMBL" id="LK023368">
    <property type="protein sequence ID" value="CDS12757.1"/>
    <property type="molecule type" value="Genomic_DNA"/>
</dbReference>
<dbReference type="Gene3D" id="2.30.29.30">
    <property type="entry name" value="Pleckstrin-homology domain (PH domain)/Phosphotyrosine-binding domain (PTB)"/>
    <property type="match status" value="1"/>
</dbReference>
<gene>
    <name evidence="2" type="ORF">LRAMOSA04941</name>
</gene>
<feature type="region of interest" description="Disordered" evidence="1">
    <location>
        <begin position="105"/>
        <end position="136"/>
    </location>
</feature>
<name>A0A077X131_9FUNG</name>
<evidence type="ECO:0008006" key="3">
    <source>
        <dbReference type="Google" id="ProtNLM"/>
    </source>
</evidence>
<feature type="region of interest" description="Disordered" evidence="1">
    <location>
        <begin position="191"/>
        <end position="211"/>
    </location>
</feature>
<dbReference type="InterPro" id="IPR011993">
    <property type="entry name" value="PH-like_dom_sf"/>
</dbReference>
<protein>
    <recommendedName>
        <fullName evidence="3">PH domain-containing protein</fullName>
    </recommendedName>
</protein>
<dbReference type="AlphaFoldDB" id="A0A077X131"/>
<organism evidence="2">
    <name type="scientific">Lichtheimia ramosa</name>
    <dbReference type="NCBI Taxonomy" id="688394"/>
    <lineage>
        <taxon>Eukaryota</taxon>
        <taxon>Fungi</taxon>
        <taxon>Fungi incertae sedis</taxon>
        <taxon>Mucoromycota</taxon>
        <taxon>Mucoromycotina</taxon>
        <taxon>Mucoromycetes</taxon>
        <taxon>Mucorales</taxon>
        <taxon>Lichtheimiaceae</taxon>
        <taxon>Lichtheimia</taxon>
    </lineage>
</organism>
<reference evidence="2" key="1">
    <citation type="journal article" date="2014" name="Genome Announc.">
        <title>De novo whole-genome sequence and genome annotation of Lichtheimia ramosa.</title>
        <authorList>
            <person name="Linde J."/>
            <person name="Schwartze V."/>
            <person name="Binder U."/>
            <person name="Lass-Florl C."/>
            <person name="Voigt K."/>
            <person name="Horn F."/>
        </authorList>
    </citation>
    <scope>NUCLEOTIDE SEQUENCE</scope>
    <source>
        <strain evidence="2">JMRC FSU:6197</strain>
    </source>
</reference>
<feature type="region of interest" description="Disordered" evidence="1">
    <location>
        <begin position="24"/>
        <end position="48"/>
    </location>
</feature>
<evidence type="ECO:0000313" key="2">
    <source>
        <dbReference type="EMBL" id="CDS12757.1"/>
    </source>
</evidence>
<evidence type="ECO:0000256" key="1">
    <source>
        <dbReference type="SAM" id="MobiDB-lite"/>
    </source>
</evidence>
<accession>A0A077X131</accession>
<dbReference type="SUPFAM" id="SSF50729">
    <property type="entry name" value="PH domain-like"/>
    <property type="match status" value="1"/>
</dbReference>